<reference evidence="1 2" key="1">
    <citation type="journal article" date="2020" name="Microorganisms">
        <title>Polyphasic Characterisation of Cedecea colo sp. nov., a New Enteric Bacterium Isolated from the Koala Hindgut.</title>
        <authorList>
            <person name="Boath J.M."/>
            <person name="Dakhal S."/>
            <person name="Van T.T.H."/>
            <person name="Moore R.J."/>
            <person name="Dekiwadia C."/>
            <person name="Macreadie I.G."/>
        </authorList>
    </citation>
    <scope>NUCLEOTIDE SEQUENCE [LARGE SCALE GENOMIC DNA]</scope>
    <source>
        <strain evidence="1 2">ZA</strain>
    </source>
</reference>
<dbReference type="Proteomes" id="UP000697927">
    <property type="component" value="Unassembled WGS sequence"/>
</dbReference>
<comment type="caution">
    <text evidence="1">The sequence shown here is derived from an EMBL/GenBank/DDBJ whole genome shotgun (WGS) entry which is preliminary data.</text>
</comment>
<evidence type="ECO:0000313" key="1">
    <source>
        <dbReference type="EMBL" id="NIY46517.1"/>
    </source>
</evidence>
<dbReference type="EMBL" id="SOYS01000001">
    <property type="protein sequence ID" value="NIY46517.1"/>
    <property type="molecule type" value="Genomic_DNA"/>
</dbReference>
<dbReference type="RefSeq" id="WP_167606762.1">
    <property type="nucleotide sequence ID" value="NZ_SOYS01000001.1"/>
</dbReference>
<accession>A0ABX0VHU5</accession>
<evidence type="ECO:0000313" key="2">
    <source>
        <dbReference type="Proteomes" id="UP000697927"/>
    </source>
</evidence>
<organism evidence="1 2">
    <name type="scientific">Cedecea colo</name>
    <dbReference type="NCBI Taxonomy" id="2552946"/>
    <lineage>
        <taxon>Bacteria</taxon>
        <taxon>Pseudomonadati</taxon>
        <taxon>Pseudomonadota</taxon>
        <taxon>Gammaproteobacteria</taxon>
        <taxon>Enterobacterales</taxon>
        <taxon>Enterobacteriaceae</taxon>
        <taxon>Cedecea</taxon>
    </lineage>
</organism>
<proteinExistence type="predicted"/>
<gene>
    <name evidence="1" type="ORF">E2L00_03010</name>
</gene>
<protein>
    <submittedName>
        <fullName evidence="1">Uncharacterized protein</fullName>
    </submittedName>
</protein>
<sequence length="60" mass="7021">MESIKQLQCQLFNVFYYQAVKIDICFPYGIFAPLWRVIFDYISVMVQLTNGAELSARPIK</sequence>
<name>A0ABX0VHU5_9ENTR</name>
<keyword evidence="2" id="KW-1185">Reference proteome</keyword>